<proteinExistence type="predicted"/>
<evidence type="ECO:0008006" key="9">
    <source>
        <dbReference type="Google" id="ProtNLM"/>
    </source>
</evidence>
<dbReference type="PANTHER" id="PTHR46481">
    <property type="entry name" value="ZINC FINGER BED DOMAIN-CONTAINING PROTEIN 4"/>
    <property type="match status" value="1"/>
</dbReference>
<dbReference type="OMA" id="LAISMEF"/>
<evidence type="ECO:0000256" key="1">
    <source>
        <dbReference type="ARBA" id="ARBA00004123"/>
    </source>
</evidence>
<dbReference type="GO" id="GO:0005634">
    <property type="term" value="C:nucleus"/>
    <property type="evidence" value="ECO:0007669"/>
    <property type="project" value="UniProtKB-SubCell"/>
</dbReference>
<dbReference type="InterPro" id="IPR012337">
    <property type="entry name" value="RNaseH-like_sf"/>
</dbReference>
<reference evidence="7" key="2">
    <citation type="submission" date="2014-04" db="EMBL/GenBank/DDBJ databases">
        <title>Evolutionary Origins and Diversification of the Mycorrhizal Mutualists.</title>
        <authorList>
            <consortium name="DOE Joint Genome Institute"/>
            <person name="Kohler A."/>
            <person name="Kuo A."/>
            <person name="Nagy L.G."/>
            <person name="Floudas D."/>
            <person name="Copeland A."/>
            <person name="Barry K.W."/>
            <person name="Cichocki N."/>
            <person name="Veneault-Fourrey C."/>
            <person name="LaButti K."/>
            <person name="Lindquist E.A."/>
            <person name="Lipzen A."/>
            <person name="Lundell T."/>
            <person name="Morin E."/>
            <person name="Murat C."/>
            <person name="Riley R."/>
            <person name="Ohm R."/>
            <person name="Sun H."/>
            <person name="Tunlid A."/>
            <person name="Henrissat B."/>
            <person name="Grigoriev I.V."/>
            <person name="Hibbett D.S."/>
            <person name="Martin F."/>
            <person name="Consortium M.G."/>
        </authorList>
    </citation>
    <scope>NUCLEOTIDE SEQUENCE [LARGE SCALE GENOMIC DNA]</scope>
    <source>
        <strain evidence="7">FD-334 SS-4</strain>
    </source>
</reference>
<evidence type="ECO:0000313" key="6">
    <source>
        <dbReference type="EMBL" id="KJA23885.1"/>
    </source>
</evidence>
<reference evidence="8" key="1">
    <citation type="submission" date="2014-04" db="EMBL/GenBank/DDBJ databases">
        <title>Evolutionary Origins and Diversification of the Mycorrhizal Mutualists.</title>
        <authorList>
            <consortium name="DOE Joint Genome Institute"/>
            <consortium name="Mycorrhizal Genomics Consortium"/>
            <person name="Kohler A."/>
            <person name="Kuo A."/>
            <person name="Nagy L.G."/>
            <person name="Floudas D."/>
            <person name="Copeland A."/>
            <person name="Barry K.W."/>
            <person name="Cichocki N."/>
            <person name="Veneault-Fourrey C."/>
            <person name="LaButti K."/>
            <person name="Lindquist E.A."/>
            <person name="Lipzen A."/>
            <person name="Lundell T."/>
            <person name="Morin E."/>
            <person name="Murat C."/>
            <person name="Riley R."/>
            <person name="Ohm R."/>
            <person name="Sun H."/>
            <person name="Tunlid A."/>
            <person name="Henrissat B."/>
            <person name="Grigoriev I.V."/>
            <person name="Hibbett D.S."/>
            <person name="Martin F."/>
        </authorList>
    </citation>
    <scope>NUCLEOTIDE SEQUENCE [LARGE SCALE GENOMIC DNA]</scope>
    <source>
        <strain evidence="8">FD-334 SS-4</strain>
    </source>
</reference>
<evidence type="ECO:0000256" key="2">
    <source>
        <dbReference type="ARBA" id="ARBA00022723"/>
    </source>
</evidence>
<keyword evidence="2" id="KW-0479">Metal-binding</keyword>
<dbReference type="PANTHER" id="PTHR46481:SF10">
    <property type="entry name" value="ZINC FINGER BED DOMAIN-CONTAINING PROTEIN 39"/>
    <property type="match status" value="1"/>
</dbReference>
<keyword evidence="8" id="KW-1185">Reference proteome</keyword>
<keyword evidence="4" id="KW-0862">Zinc</keyword>
<organism evidence="7 8">
    <name type="scientific">Hypholoma sublateritium (strain FD-334 SS-4)</name>
    <dbReference type="NCBI Taxonomy" id="945553"/>
    <lineage>
        <taxon>Eukaryota</taxon>
        <taxon>Fungi</taxon>
        <taxon>Dikarya</taxon>
        <taxon>Basidiomycota</taxon>
        <taxon>Agaricomycotina</taxon>
        <taxon>Agaricomycetes</taxon>
        <taxon>Agaricomycetidae</taxon>
        <taxon>Agaricales</taxon>
        <taxon>Agaricineae</taxon>
        <taxon>Strophariaceae</taxon>
        <taxon>Hypholoma</taxon>
    </lineage>
</organism>
<dbReference type="EMBL" id="KN817540">
    <property type="protein sequence ID" value="KJA23885.1"/>
    <property type="molecule type" value="Genomic_DNA"/>
</dbReference>
<evidence type="ECO:0000313" key="8">
    <source>
        <dbReference type="Proteomes" id="UP000054270"/>
    </source>
</evidence>
<feature type="non-terminal residue" evidence="7">
    <location>
        <position position="1"/>
    </location>
</feature>
<evidence type="ECO:0000313" key="7">
    <source>
        <dbReference type="EMBL" id="KJA23951.1"/>
    </source>
</evidence>
<name>A0A0D2P5H3_HYPSF</name>
<sequence length="224" mass="25495">IVKLRCFPHIVNLACKAVLSALSKLKDEDDPAEIIGPIEEDPIPILRSLIRAIRASSLRRQHFANIAKTHDFELQLLRDVDTRWSATLYMIERALILEKPLSVISASNEYGDLKKYELSDAQWNALTYTREILLVPDAFQQKLSAEKTPTLCNAIPSFDAMISIWKSQQDNWGEPISSIIQEGIDKLTTYQDRISLNPAYTVAMCKSCIYSRTKYFLIRCGMVL</sequence>
<dbReference type="SUPFAM" id="SSF53098">
    <property type="entry name" value="Ribonuclease H-like"/>
    <property type="match status" value="1"/>
</dbReference>
<comment type="subcellular location">
    <subcellularLocation>
        <location evidence="1">Nucleus</location>
    </subcellularLocation>
</comment>
<evidence type="ECO:0000256" key="5">
    <source>
        <dbReference type="ARBA" id="ARBA00023242"/>
    </source>
</evidence>
<dbReference type="AlphaFoldDB" id="A0A0D2P5H3"/>
<dbReference type="Proteomes" id="UP000054270">
    <property type="component" value="Unassembled WGS sequence"/>
</dbReference>
<evidence type="ECO:0000256" key="3">
    <source>
        <dbReference type="ARBA" id="ARBA00022771"/>
    </source>
</evidence>
<protein>
    <recommendedName>
        <fullName evidence="9">HAT C-terminal dimerisation domain-containing protein</fullName>
    </recommendedName>
</protein>
<evidence type="ECO:0000256" key="4">
    <source>
        <dbReference type="ARBA" id="ARBA00022833"/>
    </source>
</evidence>
<keyword evidence="5" id="KW-0539">Nucleus</keyword>
<dbReference type="GO" id="GO:0008270">
    <property type="term" value="F:zinc ion binding"/>
    <property type="evidence" value="ECO:0007669"/>
    <property type="project" value="UniProtKB-KW"/>
</dbReference>
<keyword evidence="3" id="KW-0863">Zinc-finger</keyword>
<accession>A0A0D2P5H3</accession>
<dbReference type="EMBL" id="KN817540">
    <property type="protein sequence ID" value="KJA23951.1"/>
    <property type="molecule type" value="Genomic_DNA"/>
</dbReference>
<gene>
    <name evidence="6" type="ORF">HYPSUDRAFT_137207</name>
    <name evidence="7" type="ORF">HYPSUDRAFT_137215</name>
</gene>
<dbReference type="InterPro" id="IPR052035">
    <property type="entry name" value="ZnF_BED_domain_contain"/>
</dbReference>
<dbReference type="OrthoDB" id="2790258at2759"/>